<proteinExistence type="predicted"/>
<feature type="region of interest" description="Disordered" evidence="1">
    <location>
        <begin position="32"/>
        <end position="51"/>
    </location>
</feature>
<dbReference type="AlphaFoldDB" id="A0A7J8GBE9"/>
<gene>
    <name evidence="2" type="ORF">HJG63_011786</name>
</gene>
<feature type="region of interest" description="Disordered" evidence="1">
    <location>
        <begin position="1"/>
        <end position="26"/>
    </location>
</feature>
<comment type="caution">
    <text evidence="2">The sequence shown here is derived from an EMBL/GenBank/DDBJ whole genome shotgun (WGS) entry which is preliminary data.</text>
</comment>
<organism evidence="2 3">
    <name type="scientific">Rousettus aegyptiacus</name>
    <name type="common">Egyptian fruit bat</name>
    <name type="synonym">Pteropus aegyptiacus</name>
    <dbReference type="NCBI Taxonomy" id="9407"/>
    <lineage>
        <taxon>Eukaryota</taxon>
        <taxon>Metazoa</taxon>
        <taxon>Chordata</taxon>
        <taxon>Craniata</taxon>
        <taxon>Vertebrata</taxon>
        <taxon>Euteleostomi</taxon>
        <taxon>Mammalia</taxon>
        <taxon>Eutheria</taxon>
        <taxon>Laurasiatheria</taxon>
        <taxon>Chiroptera</taxon>
        <taxon>Yinpterochiroptera</taxon>
        <taxon>Pteropodoidea</taxon>
        <taxon>Pteropodidae</taxon>
        <taxon>Rousettinae</taxon>
        <taxon>Rousettus</taxon>
    </lineage>
</organism>
<name>A0A7J8GBE9_ROUAE</name>
<dbReference type="Proteomes" id="UP000593571">
    <property type="component" value="Unassembled WGS sequence"/>
</dbReference>
<sequence length="147" mass="15512">MPSKAGQDPQSPQPSEYAGSERHPGSLLISSKVRLQDWLDPPPQGVRPPSLQHMSIPVKWLPGRPGGAAVPGGRGGVGRTVRVCQLIVTTGIHARRLMTGPRETHSLRAGGRGGQDLALLGSSQRVPSGCVQLQGRLPRPPTVHPAL</sequence>
<reference evidence="2 3" key="1">
    <citation type="journal article" date="2020" name="Nature">
        <title>Six reference-quality genomes reveal evolution of bat adaptations.</title>
        <authorList>
            <person name="Jebb D."/>
            <person name="Huang Z."/>
            <person name="Pippel M."/>
            <person name="Hughes G.M."/>
            <person name="Lavrichenko K."/>
            <person name="Devanna P."/>
            <person name="Winkler S."/>
            <person name="Jermiin L.S."/>
            <person name="Skirmuntt E.C."/>
            <person name="Katzourakis A."/>
            <person name="Burkitt-Gray L."/>
            <person name="Ray D.A."/>
            <person name="Sullivan K.A.M."/>
            <person name="Roscito J.G."/>
            <person name="Kirilenko B.M."/>
            <person name="Davalos L.M."/>
            <person name="Corthals A.P."/>
            <person name="Power M.L."/>
            <person name="Jones G."/>
            <person name="Ransome R.D."/>
            <person name="Dechmann D.K.N."/>
            <person name="Locatelli A.G."/>
            <person name="Puechmaille S.J."/>
            <person name="Fedrigo O."/>
            <person name="Jarvis E.D."/>
            <person name="Hiller M."/>
            <person name="Vernes S.C."/>
            <person name="Myers E.W."/>
            <person name="Teeling E.C."/>
        </authorList>
    </citation>
    <scope>NUCLEOTIDE SEQUENCE [LARGE SCALE GENOMIC DNA]</scope>
    <source>
        <strain evidence="2">MRouAeg1</strain>
        <tissue evidence="2">Muscle</tissue>
    </source>
</reference>
<evidence type="ECO:0000313" key="3">
    <source>
        <dbReference type="Proteomes" id="UP000593571"/>
    </source>
</evidence>
<accession>A0A7J8GBE9</accession>
<protein>
    <submittedName>
        <fullName evidence="2">Uncharacterized protein</fullName>
    </submittedName>
</protein>
<dbReference type="EMBL" id="JACASE010000006">
    <property type="protein sequence ID" value="KAF6457266.1"/>
    <property type="molecule type" value="Genomic_DNA"/>
</dbReference>
<evidence type="ECO:0000256" key="1">
    <source>
        <dbReference type="SAM" id="MobiDB-lite"/>
    </source>
</evidence>
<keyword evidence="3" id="KW-1185">Reference proteome</keyword>
<evidence type="ECO:0000313" key="2">
    <source>
        <dbReference type="EMBL" id="KAF6457266.1"/>
    </source>
</evidence>